<proteinExistence type="predicted"/>
<dbReference type="WBParaSite" id="PSAMB.scaffold3247size19098.g20790.t1">
    <property type="protein sequence ID" value="PSAMB.scaffold3247size19098.g20790.t1"/>
    <property type="gene ID" value="PSAMB.scaffold3247size19098.g20790"/>
</dbReference>
<reference evidence="2" key="1">
    <citation type="submission" date="2022-11" db="UniProtKB">
        <authorList>
            <consortium name="WormBaseParasite"/>
        </authorList>
    </citation>
    <scope>IDENTIFICATION</scope>
</reference>
<dbReference type="Proteomes" id="UP000887566">
    <property type="component" value="Unplaced"/>
</dbReference>
<evidence type="ECO:0000313" key="2">
    <source>
        <dbReference type="WBParaSite" id="PSAMB.scaffold3247size19098.g20790.t1"/>
    </source>
</evidence>
<sequence>MARFFALHRLSSGGAQQQGPPMLSCTANFGVFGRGPSHDCLLSRNRPETIVCGGRTNGSFRQISGDRPRWICAQLVARRVEVADAQSPPIMATRHPVAATGRNGL</sequence>
<accession>A0A914W8F4</accession>
<organism evidence="1 2">
    <name type="scientific">Plectus sambesii</name>
    <dbReference type="NCBI Taxonomy" id="2011161"/>
    <lineage>
        <taxon>Eukaryota</taxon>
        <taxon>Metazoa</taxon>
        <taxon>Ecdysozoa</taxon>
        <taxon>Nematoda</taxon>
        <taxon>Chromadorea</taxon>
        <taxon>Plectida</taxon>
        <taxon>Plectina</taxon>
        <taxon>Plectoidea</taxon>
        <taxon>Plectidae</taxon>
        <taxon>Plectus</taxon>
    </lineage>
</organism>
<name>A0A914W8F4_9BILA</name>
<dbReference type="AlphaFoldDB" id="A0A914W8F4"/>
<protein>
    <submittedName>
        <fullName evidence="2">Secreted protein</fullName>
    </submittedName>
</protein>
<evidence type="ECO:0000313" key="1">
    <source>
        <dbReference type="Proteomes" id="UP000887566"/>
    </source>
</evidence>
<keyword evidence="1" id="KW-1185">Reference proteome</keyword>